<accession>A0A2P2R471</accession>
<dbReference type="AlphaFoldDB" id="A0A2P2R471"/>
<name>A0A2P2R471_RHIMU</name>
<proteinExistence type="predicted"/>
<organism evidence="1">
    <name type="scientific">Rhizophora mucronata</name>
    <name type="common">Asiatic mangrove</name>
    <dbReference type="NCBI Taxonomy" id="61149"/>
    <lineage>
        <taxon>Eukaryota</taxon>
        <taxon>Viridiplantae</taxon>
        <taxon>Streptophyta</taxon>
        <taxon>Embryophyta</taxon>
        <taxon>Tracheophyta</taxon>
        <taxon>Spermatophyta</taxon>
        <taxon>Magnoliopsida</taxon>
        <taxon>eudicotyledons</taxon>
        <taxon>Gunneridae</taxon>
        <taxon>Pentapetalae</taxon>
        <taxon>rosids</taxon>
        <taxon>fabids</taxon>
        <taxon>Malpighiales</taxon>
        <taxon>Rhizophoraceae</taxon>
        <taxon>Rhizophora</taxon>
    </lineage>
</organism>
<reference evidence="1" key="1">
    <citation type="submission" date="2018-02" db="EMBL/GenBank/DDBJ databases">
        <title>Rhizophora mucronata_Transcriptome.</title>
        <authorList>
            <person name="Meera S.P."/>
            <person name="Sreeshan A."/>
            <person name="Augustine A."/>
        </authorList>
    </citation>
    <scope>NUCLEOTIDE SEQUENCE</scope>
    <source>
        <tissue evidence="1">Leaf</tissue>
    </source>
</reference>
<dbReference type="EMBL" id="GGEC01093559">
    <property type="protein sequence ID" value="MBX74043.1"/>
    <property type="molecule type" value="Transcribed_RNA"/>
</dbReference>
<evidence type="ECO:0000313" key="1">
    <source>
        <dbReference type="EMBL" id="MBX74043.1"/>
    </source>
</evidence>
<sequence length="35" mass="4308">MKLGRLDSGKTKKNLCHFLGLLNWFLLEMKWWRDE</sequence>
<protein>
    <submittedName>
        <fullName evidence="1">Uncharacterized protein</fullName>
    </submittedName>
</protein>